<evidence type="ECO:0000313" key="3">
    <source>
        <dbReference type="Proteomes" id="UP000011083"/>
    </source>
</evidence>
<dbReference type="GeneID" id="14914067"/>
<feature type="compositionally biased region" description="Low complexity" evidence="1">
    <location>
        <begin position="68"/>
        <end position="82"/>
    </location>
</feature>
<evidence type="ECO:0000256" key="1">
    <source>
        <dbReference type="SAM" id="MobiDB-lite"/>
    </source>
</evidence>
<dbReference type="Proteomes" id="UP000011083">
    <property type="component" value="Unassembled WGS sequence"/>
</dbReference>
<dbReference type="VEuPathDB" id="AmoebaDB:ACA1_245490"/>
<reference evidence="2 3" key="1">
    <citation type="journal article" date="2013" name="Genome Biol.">
        <title>Genome of Acanthamoeba castellanii highlights extensive lateral gene transfer and early evolution of tyrosine kinase signaling.</title>
        <authorList>
            <person name="Clarke M."/>
            <person name="Lohan A.J."/>
            <person name="Liu B."/>
            <person name="Lagkouvardos I."/>
            <person name="Roy S."/>
            <person name="Zafar N."/>
            <person name="Bertelli C."/>
            <person name="Schilde C."/>
            <person name="Kianianmomeni A."/>
            <person name="Burglin T.R."/>
            <person name="Frech C."/>
            <person name="Turcotte B."/>
            <person name="Kopec K.O."/>
            <person name="Synnott J.M."/>
            <person name="Choo C."/>
            <person name="Paponov I."/>
            <person name="Finkler A."/>
            <person name="Soon Heng Tan C."/>
            <person name="Hutchins A.P."/>
            <person name="Weinmeier T."/>
            <person name="Rattei T."/>
            <person name="Chu J.S."/>
            <person name="Gimenez G."/>
            <person name="Irimia M."/>
            <person name="Rigden D.J."/>
            <person name="Fitzpatrick D.A."/>
            <person name="Lorenzo-Morales J."/>
            <person name="Bateman A."/>
            <person name="Chiu C.H."/>
            <person name="Tang P."/>
            <person name="Hegemann P."/>
            <person name="Fromm H."/>
            <person name="Raoult D."/>
            <person name="Greub G."/>
            <person name="Miranda-Saavedra D."/>
            <person name="Chen N."/>
            <person name="Nash P."/>
            <person name="Ginger M.L."/>
            <person name="Horn M."/>
            <person name="Schaap P."/>
            <person name="Caler L."/>
            <person name="Loftus B."/>
        </authorList>
    </citation>
    <scope>NUCLEOTIDE SEQUENCE [LARGE SCALE GENOMIC DNA]</scope>
    <source>
        <strain evidence="2 3">Neff</strain>
    </source>
</reference>
<feature type="region of interest" description="Disordered" evidence="1">
    <location>
        <begin position="34"/>
        <end position="82"/>
    </location>
</feature>
<dbReference type="EMBL" id="KB008093">
    <property type="protein sequence ID" value="ELR13457.1"/>
    <property type="molecule type" value="Genomic_DNA"/>
</dbReference>
<proteinExistence type="predicted"/>
<keyword evidence="3" id="KW-1185">Reference proteome</keyword>
<evidence type="ECO:0000313" key="2">
    <source>
        <dbReference type="EMBL" id="ELR13457.1"/>
    </source>
</evidence>
<gene>
    <name evidence="2" type="ORF">ACA1_245490</name>
</gene>
<organism evidence="2 3">
    <name type="scientific">Acanthamoeba castellanii (strain ATCC 30010 / Neff)</name>
    <dbReference type="NCBI Taxonomy" id="1257118"/>
    <lineage>
        <taxon>Eukaryota</taxon>
        <taxon>Amoebozoa</taxon>
        <taxon>Discosea</taxon>
        <taxon>Longamoebia</taxon>
        <taxon>Centramoebida</taxon>
        <taxon>Acanthamoebidae</taxon>
        <taxon>Acanthamoeba</taxon>
    </lineage>
</organism>
<dbReference type="AlphaFoldDB" id="L8GK92"/>
<feature type="region of interest" description="Disordered" evidence="1">
    <location>
        <begin position="95"/>
        <end position="140"/>
    </location>
</feature>
<dbReference type="KEGG" id="acan:ACA1_245490"/>
<feature type="compositionally biased region" description="Low complexity" evidence="1">
    <location>
        <begin position="117"/>
        <end position="140"/>
    </location>
</feature>
<sequence length="140" mass="15723">MRWRNCRAGFYLGSAETRHQILRGAPAPLHLQHPDPTTPHSHPTLWPTSRTPRFSRRTRTFALTPPVTTGSSSATRTTRPSRLMARARVALLRVSRTSRRTRCSTASSRCPSWPTMRPRGPSSSWSRGRARRPPSSGGVR</sequence>
<dbReference type="RefSeq" id="XP_004335470.1">
    <property type="nucleotide sequence ID" value="XM_004335422.1"/>
</dbReference>
<protein>
    <submittedName>
        <fullName evidence="2">Uncharacterized protein</fullName>
    </submittedName>
</protein>
<name>L8GK92_ACACF</name>
<feature type="compositionally biased region" description="Low complexity" evidence="1">
    <location>
        <begin position="34"/>
        <end position="52"/>
    </location>
</feature>
<accession>L8GK92</accession>